<comment type="caution">
    <text evidence="1">The sequence shown here is derived from an EMBL/GenBank/DDBJ whole genome shotgun (WGS) entry which is preliminary data.</text>
</comment>
<organism evidence="1 2">
    <name type="scientific">Methanopyrus kandleri</name>
    <dbReference type="NCBI Taxonomy" id="2320"/>
    <lineage>
        <taxon>Archaea</taxon>
        <taxon>Methanobacteriati</taxon>
        <taxon>Methanobacteriota</taxon>
        <taxon>Methanomada group</taxon>
        <taxon>Methanopyri</taxon>
        <taxon>Methanopyrales</taxon>
        <taxon>Methanopyraceae</taxon>
        <taxon>Methanopyrus</taxon>
    </lineage>
</organism>
<proteinExistence type="predicted"/>
<dbReference type="RefSeq" id="WP_011019997.1">
    <property type="nucleotide sequence ID" value="NZ_DUJS01000005.1"/>
</dbReference>
<dbReference type="GeneID" id="1478224"/>
<accession>A0A832T825</accession>
<evidence type="ECO:0000313" key="2">
    <source>
        <dbReference type="Proteomes" id="UP000619545"/>
    </source>
</evidence>
<reference evidence="1" key="1">
    <citation type="journal article" date="2020" name="bioRxiv">
        <title>A rank-normalized archaeal taxonomy based on genome phylogeny resolves widespread incomplete and uneven classifications.</title>
        <authorList>
            <person name="Rinke C."/>
            <person name="Chuvochina M."/>
            <person name="Mussig A.J."/>
            <person name="Chaumeil P.-A."/>
            <person name="Waite D.W."/>
            <person name="Whitman W.B."/>
            <person name="Parks D.H."/>
            <person name="Hugenholtz P."/>
        </authorList>
    </citation>
    <scope>NUCLEOTIDE SEQUENCE</scope>
    <source>
        <strain evidence="1">UBA8853</strain>
    </source>
</reference>
<name>A0A832T825_9EURY</name>
<dbReference type="AlphaFoldDB" id="A0A832T825"/>
<gene>
    <name evidence="1" type="ORF">HA336_07730</name>
</gene>
<dbReference type="Proteomes" id="UP000619545">
    <property type="component" value="Unassembled WGS sequence"/>
</dbReference>
<protein>
    <submittedName>
        <fullName evidence="1">Uncharacterized protein</fullName>
    </submittedName>
</protein>
<sequence length="97" mass="10710">MRWKDNAKKYKHQLTGRPYDGALVVWGLDPDPRSDFYVAGGKLLVIRCEESGGSITVEFVDAADPGNLPDWVSGSVDLGWLFDRSSGEGTPTLFVYD</sequence>
<evidence type="ECO:0000313" key="1">
    <source>
        <dbReference type="EMBL" id="HII71102.1"/>
    </source>
</evidence>
<dbReference type="EMBL" id="DUJS01000005">
    <property type="protein sequence ID" value="HII71102.1"/>
    <property type="molecule type" value="Genomic_DNA"/>
</dbReference>